<dbReference type="AlphaFoldDB" id="A0A379C5H5"/>
<keyword evidence="1" id="KW-1133">Transmembrane helix</keyword>
<accession>A0A379C5H5</accession>
<dbReference type="Proteomes" id="UP000255517">
    <property type="component" value="Unassembled WGS sequence"/>
</dbReference>
<keyword evidence="1" id="KW-0812">Transmembrane</keyword>
<dbReference type="RefSeq" id="WP_009344757.1">
    <property type="nucleotide sequence ID" value="NZ_CP165621.1"/>
</dbReference>
<feature type="transmembrane region" description="Helical" evidence="1">
    <location>
        <begin position="12"/>
        <end position="32"/>
    </location>
</feature>
<evidence type="ECO:0000256" key="1">
    <source>
        <dbReference type="SAM" id="Phobius"/>
    </source>
</evidence>
<evidence type="ECO:0000313" key="2">
    <source>
        <dbReference type="EMBL" id="SUB57473.1"/>
    </source>
</evidence>
<keyword evidence="1" id="KW-0472">Membrane</keyword>
<protein>
    <submittedName>
        <fullName evidence="2">Uncharacterized protein</fullName>
    </submittedName>
</protein>
<reference evidence="2 3" key="1">
    <citation type="submission" date="2018-06" db="EMBL/GenBank/DDBJ databases">
        <authorList>
            <consortium name="Pathogen Informatics"/>
            <person name="Doyle S."/>
        </authorList>
    </citation>
    <scope>NUCLEOTIDE SEQUENCE [LARGE SCALE GENOMIC DNA]</scope>
    <source>
        <strain evidence="2 3">NCTC13149</strain>
    </source>
</reference>
<name>A0A379C5H5_9FIRM</name>
<gene>
    <name evidence="2" type="ORF">NCTC13149_01316</name>
</gene>
<dbReference type="EMBL" id="UGSZ01000001">
    <property type="protein sequence ID" value="SUB57473.1"/>
    <property type="molecule type" value="Genomic_DNA"/>
</dbReference>
<organism evidence="2 3">
    <name type="scientific">Peptoniphilus lacrimalis</name>
    <dbReference type="NCBI Taxonomy" id="33031"/>
    <lineage>
        <taxon>Bacteria</taxon>
        <taxon>Bacillati</taxon>
        <taxon>Bacillota</taxon>
        <taxon>Tissierellia</taxon>
        <taxon>Tissierellales</taxon>
        <taxon>Peptoniphilaceae</taxon>
        <taxon>Peptoniphilus</taxon>
    </lineage>
</organism>
<proteinExistence type="predicted"/>
<feature type="transmembrane region" description="Helical" evidence="1">
    <location>
        <begin position="38"/>
        <end position="56"/>
    </location>
</feature>
<evidence type="ECO:0000313" key="3">
    <source>
        <dbReference type="Proteomes" id="UP000255517"/>
    </source>
</evidence>
<sequence length="76" mass="9037">MNKKEERQMIIVWAIITIIVDVSFLLGLIYYYNRWKAHQSGFVSVGVLLICLFIFNKRVVKDYILKMIKDKKNNRG</sequence>